<feature type="compositionally biased region" description="Acidic residues" evidence="1">
    <location>
        <begin position="31"/>
        <end position="43"/>
    </location>
</feature>
<dbReference type="EMBL" id="PQFF01000020">
    <property type="protein sequence ID" value="RHZ88424.1"/>
    <property type="molecule type" value="Genomic_DNA"/>
</dbReference>
<comment type="caution">
    <text evidence="3">The sequence shown here is derived from an EMBL/GenBank/DDBJ whole genome shotgun (WGS) entry which is preliminary data.</text>
</comment>
<sequence>MPLRRKKTDSSEQSIRRSSRLAVKEVHYDIPEETEEEEEEEEIFTSSKKRAKKRAGTNGRAKKPRVVNSRTKKQKSKENEKSVEQSETVSDQFEGVDDRSKSQESQDEVINPELPDVNSENTLHKSENVAVDNENEKSSVESTENNDKKMSVEGEKKEFEINPTLTNNDDNDNKNNDDNKNSDDNKNNDDNNKLSLVDSKWEAFKARLFEIPKRPRPTHKEYQDKMLVKHPWMKKKEIDYLHKILSNSRSELGYKVMKHIINFNVYKNFTDEQKSRLLNLLPRSELVPIASEAGEPIDTPRIERERQAQGMKLYEAGVTETISEIDPTKVVPRFDFWLSDAFKDARWWFQLSIRYGYYTKIGVDTQWNNLEKFKTEIPNYWKNDAFEQDWGIGLWGKMGKKQVAGDSAQISLPDMVKARILKPNDILKYKKQFKGLGITVNMDLKVTAVNESNGRLQIMLIKSDQSKLIDDVVNPTRLEHDLLDWDGQVPRQSRPNGNAFKNFSIQRSAGYTPSLFEARKEYWAKNS</sequence>
<dbReference type="OrthoDB" id="2289918at2759"/>
<reference evidence="3 4" key="1">
    <citation type="submission" date="2018-08" db="EMBL/GenBank/DDBJ databases">
        <title>Genome and evolution of the arbuscular mycorrhizal fungus Diversispora epigaea (formerly Glomus versiforme) and its bacterial endosymbionts.</title>
        <authorList>
            <person name="Sun X."/>
            <person name="Fei Z."/>
            <person name="Harrison M."/>
        </authorList>
    </citation>
    <scope>NUCLEOTIDE SEQUENCE [LARGE SCALE GENOMIC DNA]</scope>
    <source>
        <strain evidence="3 4">IT104</strain>
    </source>
</reference>
<evidence type="ECO:0000256" key="1">
    <source>
        <dbReference type="SAM" id="MobiDB-lite"/>
    </source>
</evidence>
<feature type="region of interest" description="Disordered" evidence="1">
    <location>
        <begin position="1"/>
        <end position="194"/>
    </location>
</feature>
<evidence type="ECO:0000313" key="3">
    <source>
        <dbReference type="EMBL" id="RHZ88424.1"/>
    </source>
</evidence>
<keyword evidence="4" id="KW-1185">Reference proteome</keyword>
<dbReference type="AlphaFoldDB" id="A0A397JTA6"/>
<evidence type="ECO:0000313" key="4">
    <source>
        <dbReference type="Proteomes" id="UP000266861"/>
    </source>
</evidence>
<gene>
    <name evidence="3" type="ORF">Glove_22g30</name>
</gene>
<dbReference type="Pfam" id="PF13919">
    <property type="entry name" value="ASXH"/>
    <property type="match status" value="1"/>
</dbReference>
<protein>
    <recommendedName>
        <fullName evidence="2">ASX DEUBAD domain-containing protein</fullName>
    </recommendedName>
</protein>
<organism evidence="3 4">
    <name type="scientific">Diversispora epigaea</name>
    <dbReference type="NCBI Taxonomy" id="1348612"/>
    <lineage>
        <taxon>Eukaryota</taxon>
        <taxon>Fungi</taxon>
        <taxon>Fungi incertae sedis</taxon>
        <taxon>Mucoromycota</taxon>
        <taxon>Glomeromycotina</taxon>
        <taxon>Glomeromycetes</taxon>
        <taxon>Diversisporales</taxon>
        <taxon>Diversisporaceae</taxon>
        <taxon>Diversispora</taxon>
    </lineage>
</organism>
<feature type="compositionally biased region" description="Basic and acidic residues" evidence="1">
    <location>
        <begin position="134"/>
        <end position="160"/>
    </location>
</feature>
<dbReference type="InterPro" id="IPR028020">
    <property type="entry name" value="ASX_DEUBAD_dom"/>
</dbReference>
<name>A0A397JTA6_9GLOM</name>
<dbReference type="STRING" id="1348612.A0A397JTA6"/>
<dbReference type="Proteomes" id="UP000266861">
    <property type="component" value="Unassembled WGS sequence"/>
</dbReference>
<feature type="compositionally biased region" description="Basic and acidic residues" evidence="1">
    <location>
        <begin position="171"/>
        <end position="192"/>
    </location>
</feature>
<feature type="compositionally biased region" description="Basic residues" evidence="1">
    <location>
        <begin position="47"/>
        <end position="75"/>
    </location>
</feature>
<evidence type="ECO:0000259" key="2">
    <source>
        <dbReference type="Pfam" id="PF13919"/>
    </source>
</evidence>
<accession>A0A397JTA6</accession>
<proteinExistence type="predicted"/>
<feature type="domain" description="ASX DEUBAD" evidence="2">
    <location>
        <begin position="235"/>
        <end position="391"/>
    </location>
</feature>